<evidence type="ECO:0000256" key="3">
    <source>
        <dbReference type="ARBA" id="ARBA00023002"/>
    </source>
</evidence>
<keyword evidence="7" id="KW-1185">Reference proteome</keyword>
<keyword evidence="5" id="KW-0472">Membrane</keyword>
<dbReference type="GO" id="GO:0004806">
    <property type="term" value="F:triacylglycerol lipase activity"/>
    <property type="evidence" value="ECO:0007669"/>
    <property type="project" value="TreeGrafter"/>
</dbReference>
<keyword evidence="5" id="KW-1133">Transmembrane helix</keyword>
<dbReference type="GO" id="GO:0005811">
    <property type="term" value="C:lipid droplet"/>
    <property type="evidence" value="ECO:0007669"/>
    <property type="project" value="TreeGrafter"/>
</dbReference>
<keyword evidence="5" id="KW-0812">Transmembrane</keyword>
<keyword evidence="3" id="KW-0560">Oxidoreductase</keyword>
<dbReference type="Pfam" id="PF00106">
    <property type="entry name" value="adh_short"/>
    <property type="match status" value="1"/>
</dbReference>
<keyword evidence="2" id="KW-0521">NADP</keyword>
<name>A0A8H7D9T9_9AGAR</name>
<dbReference type="GO" id="GO:0006654">
    <property type="term" value="P:phosphatidic acid biosynthetic process"/>
    <property type="evidence" value="ECO:0007669"/>
    <property type="project" value="TreeGrafter"/>
</dbReference>
<dbReference type="EMBL" id="JACAZH010000007">
    <property type="protein sequence ID" value="KAF7363986.1"/>
    <property type="molecule type" value="Genomic_DNA"/>
</dbReference>
<dbReference type="InterPro" id="IPR002347">
    <property type="entry name" value="SDR_fam"/>
</dbReference>
<organism evidence="6 7">
    <name type="scientific">Mycena sanguinolenta</name>
    <dbReference type="NCBI Taxonomy" id="230812"/>
    <lineage>
        <taxon>Eukaryota</taxon>
        <taxon>Fungi</taxon>
        <taxon>Dikarya</taxon>
        <taxon>Basidiomycota</taxon>
        <taxon>Agaricomycotina</taxon>
        <taxon>Agaricomycetes</taxon>
        <taxon>Agaricomycetidae</taxon>
        <taxon>Agaricales</taxon>
        <taxon>Marasmiineae</taxon>
        <taxon>Mycenaceae</taxon>
        <taxon>Mycena</taxon>
    </lineage>
</organism>
<dbReference type="GO" id="GO:0000140">
    <property type="term" value="F:acylglycerone-phosphate reductase (NADP+) activity"/>
    <property type="evidence" value="ECO:0007669"/>
    <property type="project" value="TreeGrafter"/>
</dbReference>
<dbReference type="GO" id="GO:0005783">
    <property type="term" value="C:endoplasmic reticulum"/>
    <property type="evidence" value="ECO:0007669"/>
    <property type="project" value="TreeGrafter"/>
</dbReference>
<gene>
    <name evidence="6" type="ORF">MSAN_01057200</name>
</gene>
<evidence type="ECO:0000313" key="7">
    <source>
        <dbReference type="Proteomes" id="UP000623467"/>
    </source>
</evidence>
<dbReference type="Gene3D" id="3.40.50.720">
    <property type="entry name" value="NAD(P)-binding Rossmann-like Domain"/>
    <property type="match status" value="1"/>
</dbReference>
<dbReference type="PRINTS" id="PR00081">
    <property type="entry name" value="GDHRDH"/>
</dbReference>
<sequence>MSKQRTVLVTGSSQGGIGAALAKEYHSRGLRVFATSRRLETMEELAALGIETIALDVTDADAVRKTRDEISSRTGGKLDILVNNAGQIYEAAVADTDMSRARALFEVNVFAPMVMVQEFIPLLISSGKGCVVNIGSSAGLLPLPLQAAYNMSKAAIHSFGYTLAVELAPFNVNVVNVSVIPVLEAEQLPRHIQLQKDAPTAESYARMVVSETIKSKPKMWLWGGHLAGLTWFLLTFVPRFVIESIVIDMFGFKKFTARVRKERASGKYVS</sequence>
<dbReference type="PROSITE" id="PS00061">
    <property type="entry name" value="ADH_SHORT"/>
    <property type="match status" value="1"/>
</dbReference>
<comment type="similarity">
    <text evidence="1 4">Belongs to the short-chain dehydrogenases/reductases (SDR) family.</text>
</comment>
<evidence type="ECO:0000256" key="5">
    <source>
        <dbReference type="SAM" id="Phobius"/>
    </source>
</evidence>
<dbReference type="GO" id="GO:0019433">
    <property type="term" value="P:triglyceride catabolic process"/>
    <property type="evidence" value="ECO:0007669"/>
    <property type="project" value="TreeGrafter"/>
</dbReference>
<dbReference type="PANTHER" id="PTHR44169">
    <property type="entry name" value="NADPH-DEPENDENT 1-ACYLDIHYDROXYACETONE PHOSPHATE REDUCTASE"/>
    <property type="match status" value="1"/>
</dbReference>
<dbReference type="InterPro" id="IPR036291">
    <property type="entry name" value="NAD(P)-bd_dom_sf"/>
</dbReference>
<dbReference type="OrthoDB" id="2102561at2759"/>
<dbReference type="PRINTS" id="PR00080">
    <property type="entry name" value="SDRFAMILY"/>
</dbReference>
<evidence type="ECO:0000256" key="1">
    <source>
        <dbReference type="ARBA" id="ARBA00006484"/>
    </source>
</evidence>
<proteinExistence type="inferred from homology"/>
<reference evidence="6" key="1">
    <citation type="submission" date="2020-05" db="EMBL/GenBank/DDBJ databases">
        <title>Mycena genomes resolve the evolution of fungal bioluminescence.</title>
        <authorList>
            <person name="Tsai I.J."/>
        </authorList>
    </citation>
    <scope>NUCLEOTIDE SEQUENCE</scope>
    <source>
        <strain evidence="6">160909Yilan</strain>
    </source>
</reference>
<dbReference type="InterPro" id="IPR020904">
    <property type="entry name" value="Sc_DH/Rdtase_CS"/>
</dbReference>
<evidence type="ECO:0000256" key="2">
    <source>
        <dbReference type="ARBA" id="ARBA00022857"/>
    </source>
</evidence>
<feature type="transmembrane region" description="Helical" evidence="5">
    <location>
        <begin position="219"/>
        <end position="242"/>
    </location>
</feature>
<dbReference type="SUPFAM" id="SSF51735">
    <property type="entry name" value="NAD(P)-binding Rossmann-fold domains"/>
    <property type="match status" value="1"/>
</dbReference>
<evidence type="ECO:0000256" key="4">
    <source>
        <dbReference type="RuleBase" id="RU000363"/>
    </source>
</evidence>
<accession>A0A8H7D9T9</accession>
<dbReference type="Proteomes" id="UP000623467">
    <property type="component" value="Unassembled WGS sequence"/>
</dbReference>
<comment type="caution">
    <text evidence="6">The sequence shown here is derived from an EMBL/GenBank/DDBJ whole genome shotgun (WGS) entry which is preliminary data.</text>
</comment>
<protein>
    <submittedName>
        <fullName evidence="6">Short chain dehydrogenase reductase</fullName>
    </submittedName>
</protein>
<dbReference type="PANTHER" id="PTHR44169:SF6">
    <property type="entry name" value="NADPH-DEPENDENT 1-ACYLDIHYDROXYACETONE PHOSPHATE REDUCTASE"/>
    <property type="match status" value="1"/>
</dbReference>
<dbReference type="AlphaFoldDB" id="A0A8H7D9T9"/>
<evidence type="ECO:0000313" key="6">
    <source>
        <dbReference type="EMBL" id="KAF7363986.1"/>
    </source>
</evidence>